<dbReference type="Proteomes" id="UP001056455">
    <property type="component" value="Chromosome"/>
</dbReference>
<accession>A0ABY4YZ06</accession>
<feature type="signal peptide" evidence="2">
    <location>
        <begin position="1"/>
        <end position="24"/>
    </location>
</feature>
<name>A0ABY4YZ06_9MICO</name>
<keyword evidence="4" id="KW-1185">Reference proteome</keyword>
<evidence type="ECO:0000313" key="3">
    <source>
        <dbReference type="EMBL" id="USQ81989.1"/>
    </source>
</evidence>
<dbReference type="PROSITE" id="PS51257">
    <property type="entry name" value="PROKAR_LIPOPROTEIN"/>
    <property type="match status" value="1"/>
</dbReference>
<feature type="chain" id="PRO_5047115295" description="Pyrroloquinoline-quinone binding quinoprotein" evidence="2">
    <location>
        <begin position="25"/>
        <end position="296"/>
    </location>
</feature>
<feature type="compositionally biased region" description="Basic and acidic residues" evidence="1">
    <location>
        <begin position="180"/>
        <end position="189"/>
    </location>
</feature>
<gene>
    <name evidence="3" type="ORF">NF556_10210</name>
</gene>
<reference evidence="3" key="1">
    <citation type="submission" date="2022-06" db="EMBL/GenBank/DDBJ databases">
        <title>Ornithinimicrobium HY1793.</title>
        <authorList>
            <person name="Huang Y."/>
        </authorList>
    </citation>
    <scope>NUCLEOTIDE SEQUENCE</scope>
    <source>
        <strain evidence="3">HY1793</strain>
    </source>
</reference>
<keyword evidence="2" id="KW-0732">Signal</keyword>
<evidence type="ECO:0000256" key="1">
    <source>
        <dbReference type="SAM" id="MobiDB-lite"/>
    </source>
</evidence>
<evidence type="ECO:0008006" key="5">
    <source>
        <dbReference type="Google" id="ProtNLM"/>
    </source>
</evidence>
<dbReference type="RefSeq" id="WP_252595525.1">
    <property type="nucleotide sequence ID" value="NZ_CP099489.1"/>
</dbReference>
<organism evidence="3 4">
    <name type="scientific">Ornithinimicrobium faecis</name>
    <dbReference type="NCBI Taxonomy" id="2934158"/>
    <lineage>
        <taxon>Bacteria</taxon>
        <taxon>Bacillati</taxon>
        <taxon>Actinomycetota</taxon>
        <taxon>Actinomycetes</taxon>
        <taxon>Micrococcales</taxon>
        <taxon>Ornithinimicrobiaceae</taxon>
        <taxon>Ornithinimicrobium</taxon>
    </lineage>
</organism>
<dbReference type="InterPro" id="IPR015943">
    <property type="entry name" value="WD40/YVTN_repeat-like_dom_sf"/>
</dbReference>
<sequence>MTPHRKLTAAATVGILLLSACSTVEPDAPDDVTTTTITALDRDPHPVTSPVPEADTTGLWLPLSFQESRILDPGWDTDVLSADGVFLGASTTGDHVEFTAIDVHGEILWAAERPSGSIDFEVRSDNGSAIAALPDTDPDGAQSVSGYDLVTGDRVWGPEQPPGPRAADSAEQTQSTTTDDGTHLDPGTRTRITLRDTTLRAEGSDGNELWTLSVEADTQVAGLAGGLLYLREGDAIRAHNVVTGAVAQAYDPEGEGRVVVPQMMVAQGADLLMDGERPLIAVAPEEPAAPGGPPAG</sequence>
<proteinExistence type="predicted"/>
<feature type="compositionally biased region" description="Polar residues" evidence="1">
    <location>
        <begin position="170"/>
        <end position="179"/>
    </location>
</feature>
<feature type="region of interest" description="Disordered" evidence="1">
    <location>
        <begin position="151"/>
        <end position="189"/>
    </location>
</feature>
<protein>
    <recommendedName>
        <fullName evidence="5">Pyrroloquinoline-quinone binding quinoprotein</fullName>
    </recommendedName>
</protein>
<dbReference type="EMBL" id="CP099489">
    <property type="protein sequence ID" value="USQ81989.1"/>
    <property type="molecule type" value="Genomic_DNA"/>
</dbReference>
<dbReference type="Gene3D" id="2.130.10.10">
    <property type="entry name" value="YVTN repeat-like/Quinoprotein amine dehydrogenase"/>
    <property type="match status" value="1"/>
</dbReference>
<evidence type="ECO:0000256" key="2">
    <source>
        <dbReference type="SAM" id="SignalP"/>
    </source>
</evidence>
<evidence type="ECO:0000313" key="4">
    <source>
        <dbReference type="Proteomes" id="UP001056455"/>
    </source>
</evidence>